<accession>A0A8H7DG96</accession>
<reference evidence="1" key="1">
    <citation type="submission" date="2020-05" db="EMBL/GenBank/DDBJ databases">
        <title>Mycena genomes resolve the evolution of fungal bioluminescence.</title>
        <authorList>
            <person name="Tsai I.J."/>
        </authorList>
    </citation>
    <scope>NUCLEOTIDE SEQUENCE</scope>
    <source>
        <strain evidence="1">160909Yilan</strain>
    </source>
</reference>
<organism evidence="1 2">
    <name type="scientific">Mycena sanguinolenta</name>
    <dbReference type="NCBI Taxonomy" id="230812"/>
    <lineage>
        <taxon>Eukaryota</taxon>
        <taxon>Fungi</taxon>
        <taxon>Dikarya</taxon>
        <taxon>Basidiomycota</taxon>
        <taxon>Agaricomycotina</taxon>
        <taxon>Agaricomycetes</taxon>
        <taxon>Agaricomycetidae</taxon>
        <taxon>Agaricales</taxon>
        <taxon>Marasmiineae</taxon>
        <taxon>Mycenaceae</taxon>
        <taxon>Mycena</taxon>
    </lineage>
</organism>
<dbReference type="OrthoDB" id="2787007at2759"/>
<protein>
    <submittedName>
        <fullName evidence="1">Uncharacterized protein</fullName>
    </submittedName>
</protein>
<evidence type="ECO:0000313" key="1">
    <source>
        <dbReference type="EMBL" id="KAF7370301.1"/>
    </source>
</evidence>
<evidence type="ECO:0000313" key="2">
    <source>
        <dbReference type="Proteomes" id="UP000623467"/>
    </source>
</evidence>
<dbReference type="EMBL" id="JACAZH010000004">
    <property type="protein sequence ID" value="KAF7370301.1"/>
    <property type="molecule type" value="Genomic_DNA"/>
</dbReference>
<dbReference type="AlphaFoldDB" id="A0A8H7DG96"/>
<dbReference type="Gene3D" id="3.80.10.10">
    <property type="entry name" value="Ribonuclease Inhibitor"/>
    <property type="match status" value="1"/>
</dbReference>
<keyword evidence="2" id="KW-1185">Reference proteome</keyword>
<name>A0A8H7DG96_9AGAR</name>
<comment type="caution">
    <text evidence="1">The sequence shown here is derived from an EMBL/GenBank/DDBJ whole genome shotgun (WGS) entry which is preliminary data.</text>
</comment>
<proteinExistence type="predicted"/>
<dbReference type="InterPro" id="IPR032675">
    <property type="entry name" value="LRR_dom_sf"/>
</dbReference>
<dbReference type="Proteomes" id="UP000623467">
    <property type="component" value="Unassembled WGS sequence"/>
</dbReference>
<sequence length="387" mass="43344">MTPSLDFPAELYDLVIDHMHGQKHALGACGLVNKAWLISSRYHLFGSVTLRDSNWKDFVQLLASPLATFAQSLTTMKISLSNDDESPASSFNELISRLQPLPTLKGLRLENVYWTGVTDATTDLLVELLHDIKELDLHLVVFSTPRDMAALVSRFLRLRTAFIYPVFEGGGALQISDYPEIPRSLECLRLRASISTSGSFSEVAFWFYAGASLPALRVLELGILDAQSLPSVGDLLRALGSELHDLNLKLMYHVTRDDIRAHIDLSRNTNLHSLTVHVSVRRFQRPSSLHAPWALLATPHSPINTLTIVLSIDVVELIDNLDWNFLNTAIRTYPHFQALQHLNFIVHCHSTMDTMDKAIRACVPEFNSRGIVKVTLLHTARVFTMAT</sequence>
<gene>
    <name evidence="1" type="ORF">MSAN_00661400</name>
</gene>